<name>A0AAV5EYY2_ELECO</name>
<organism evidence="1 2">
    <name type="scientific">Eleusine coracana subsp. coracana</name>
    <dbReference type="NCBI Taxonomy" id="191504"/>
    <lineage>
        <taxon>Eukaryota</taxon>
        <taxon>Viridiplantae</taxon>
        <taxon>Streptophyta</taxon>
        <taxon>Embryophyta</taxon>
        <taxon>Tracheophyta</taxon>
        <taxon>Spermatophyta</taxon>
        <taxon>Magnoliopsida</taxon>
        <taxon>Liliopsida</taxon>
        <taxon>Poales</taxon>
        <taxon>Poaceae</taxon>
        <taxon>PACMAD clade</taxon>
        <taxon>Chloridoideae</taxon>
        <taxon>Cynodonteae</taxon>
        <taxon>Eleusininae</taxon>
        <taxon>Eleusine</taxon>
    </lineage>
</organism>
<proteinExistence type="predicted"/>
<dbReference type="Proteomes" id="UP001054889">
    <property type="component" value="Unassembled WGS sequence"/>
</dbReference>
<accession>A0AAV5EYY2</accession>
<evidence type="ECO:0000313" key="1">
    <source>
        <dbReference type="EMBL" id="GJN27784.1"/>
    </source>
</evidence>
<comment type="caution">
    <text evidence="1">The sequence shown here is derived from an EMBL/GenBank/DDBJ whole genome shotgun (WGS) entry which is preliminary data.</text>
</comment>
<protein>
    <submittedName>
        <fullName evidence="1">Uncharacterized protein</fullName>
    </submittedName>
</protein>
<dbReference type="EMBL" id="BQKI01000079">
    <property type="protein sequence ID" value="GJN27784.1"/>
    <property type="molecule type" value="Genomic_DNA"/>
</dbReference>
<keyword evidence="2" id="KW-1185">Reference proteome</keyword>
<sequence>MAATSRFVGGEVLDQATILCPLQLLDDATEVPEKRPSPCSSAEMLGGWAMISVGALCKQKADLGIAGSKPTQAPSWIGDDVCVSCSTHDLSPKLRNERTRQGLRAMAESGTFKCDTIALHPSPSYPPTGPTSLSSTVRATVPGTAIALTFSIWGMLLRAEIRSRHRLSSTRSPSP</sequence>
<evidence type="ECO:0000313" key="2">
    <source>
        <dbReference type="Proteomes" id="UP001054889"/>
    </source>
</evidence>
<dbReference type="AlphaFoldDB" id="A0AAV5EYY2"/>
<gene>
    <name evidence="1" type="primary">gb15835</name>
    <name evidence="1" type="ORF">PR202_gb15835</name>
</gene>
<reference evidence="1" key="2">
    <citation type="submission" date="2021-12" db="EMBL/GenBank/DDBJ databases">
        <title>Resequencing data analysis of finger millet.</title>
        <authorList>
            <person name="Hatakeyama M."/>
            <person name="Aluri S."/>
            <person name="Balachadran M.T."/>
            <person name="Sivarajan S.R."/>
            <person name="Poveda L."/>
            <person name="Shimizu-Inatsugi R."/>
            <person name="Schlapbach R."/>
            <person name="Sreeman S.M."/>
            <person name="Shimizu K.K."/>
        </authorList>
    </citation>
    <scope>NUCLEOTIDE SEQUENCE</scope>
</reference>
<reference evidence="1" key="1">
    <citation type="journal article" date="2018" name="DNA Res.">
        <title>Multiple hybrid de novo genome assembly of finger millet, an orphan allotetraploid crop.</title>
        <authorList>
            <person name="Hatakeyama M."/>
            <person name="Aluri S."/>
            <person name="Balachadran M.T."/>
            <person name="Sivarajan S.R."/>
            <person name="Patrignani A."/>
            <person name="Gruter S."/>
            <person name="Poveda L."/>
            <person name="Shimizu-Inatsugi R."/>
            <person name="Baeten J."/>
            <person name="Francoijs K.J."/>
            <person name="Nataraja K.N."/>
            <person name="Reddy Y.A.N."/>
            <person name="Phadnis S."/>
            <person name="Ravikumar R.L."/>
            <person name="Schlapbach R."/>
            <person name="Sreeman S.M."/>
            <person name="Shimizu K.K."/>
        </authorList>
    </citation>
    <scope>NUCLEOTIDE SEQUENCE</scope>
</reference>